<comment type="caution">
    <text evidence="1">The sequence shown here is derived from an EMBL/GenBank/DDBJ whole genome shotgun (WGS) entry which is preliminary data.</text>
</comment>
<evidence type="ECO:0000313" key="2">
    <source>
        <dbReference type="Proteomes" id="UP000240357"/>
    </source>
</evidence>
<dbReference type="Proteomes" id="UP000240357">
    <property type="component" value="Unassembled WGS sequence"/>
</dbReference>
<protein>
    <submittedName>
        <fullName evidence="1">Uncharacterized protein</fullName>
    </submittedName>
</protein>
<dbReference type="RefSeq" id="WP_106928990.1">
    <property type="nucleotide sequence ID" value="NZ_PYFT01000001.1"/>
</dbReference>
<sequence>MAQYILNVDQKTSIAIQKQLGLNLSFQRVELISIVPKNGCMDVVVATDDPTNLFTLGFFVGGRIVAGL</sequence>
<evidence type="ECO:0000313" key="1">
    <source>
        <dbReference type="EMBL" id="PSR53894.1"/>
    </source>
</evidence>
<organism evidence="1 2">
    <name type="scientific">Adhaeribacter arboris</name>
    <dbReference type="NCBI Taxonomy" id="2072846"/>
    <lineage>
        <taxon>Bacteria</taxon>
        <taxon>Pseudomonadati</taxon>
        <taxon>Bacteroidota</taxon>
        <taxon>Cytophagia</taxon>
        <taxon>Cytophagales</taxon>
        <taxon>Hymenobacteraceae</taxon>
        <taxon>Adhaeribacter</taxon>
    </lineage>
</organism>
<keyword evidence="2" id="KW-1185">Reference proteome</keyword>
<dbReference type="AlphaFoldDB" id="A0A2T2YEG0"/>
<dbReference type="EMBL" id="PYFT01000001">
    <property type="protein sequence ID" value="PSR53894.1"/>
    <property type="molecule type" value="Genomic_DNA"/>
</dbReference>
<accession>A0A2T2YEG0</accession>
<proteinExistence type="predicted"/>
<gene>
    <name evidence="1" type="ORF">AHMF7605_10380</name>
</gene>
<name>A0A2T2YEG0_9BACT</name>
<reference evidence="1 2" key="1">
    <citation type="submission" date="2018-03" db="EMBL/GenBank/DDBJ databases">
        <title>Adhaeribacter sp. HMF7605 Genome sequencing and assembly.</title>
        <authorList>
            <person name="Kang H."/>
            <person name="Kang J."/>
            <person name="Cha I."/>
            <person name="Kim H."/>
            <person name="Joh K."/>
        </authorList>
    </citation>
    <scope>NUCLEOTIDE SEQUENCE [LARGE SCALE GENOMIC DNA]</scope>
    <source>
        <strain evidence="1 2">HMF7605</strain>
    </source>
</reference>